<evidence type="ECO:0000313" key="7">
    <source>
        <dbReference type="Proteomes" id="UP000028924"/>
    </source>
</evidence>
<evidence type="ECO:0000313" key="8">
    <source>
        <dbReference type="Proteomes" id="UP000279271"/>
    </source>
</evidence>
<sequence>MDAGLTPAQAADALGLPMPGSGPYTPNLIRRHYLRRAVRVHPDKCRDPGAVQEFQRLKAAHDLLLSRAVGDAHSAAEAAASADLLSTFLRAMTGKLRDASLEAELASLGVYRPPEAFGVDLAIRFQGADGGRGPEESADAKAALRDVFAQQGVPWEEEEGGAKAGTGGDGREASNEDAAW</sequence>
<dbReference type="GeneID" id="23617734"/>
<dbReference type="Proteomes" id="UP000028924">
    <property type="component" value="Unassembled WGS sequence"/>
</dbReference>
<dbReference type="AlphaFoldDB" id="A0A087SS80"/>
<dbReference type="InterPro" id="IPR001623">
    <property type="entry name" value="DnaJ_domain"/>
</dbReference>
<dbReference type="OrthoDB" id="552876at2759"/>
<dbReference type="SMART" id="SM00271">
    <property type="entry name" value="DnaJ"/>
    <property type="match status" value="1"/>
</dbReference>
<evidence type="ECO:0000313" key="5">
    <source>
        <dbReference type="EMBL" id="KFM28584.1"/>
    </source>
</evidence>
<reference evidence="6" key="4">
    <citation type="submission" date="2018-10" db="EMBL/GenBank/DDBJ databases">
        <authorList>
            <person name="Hovde B."/>
            <person name="Zhang X."/>
        </authorList>
    </citation>
    <scope>NUCLEOTIDE SEQUENCE [LARGE SCALE GENOMIC DNA]</scope>
    <source>
        <strain evidence="6">UTEX 25</strain>
    </source>
</reference>
<organism evidence="5 7">
    <name type="scientific">Auxenochlorella protothecoides</name>
    <name type="common">Green microalga</name>
    <name type="synonym">Chlorella protothecoides</name>
    <dbReference type="NCBI Taxonomy" id="3075"/>
    <lineage>
        <taxon>Eukaryota</taxon>
        <taxon>Viridiplantae</taxon>
        <taxon>Chlorophyta</taxon>
        <taxon>core chlorophytes</taxon>
        <taxon>Trebouxiophyceae</taxon>
        <taxon>Chlorellales</taxon>
        <taxon>Chlorellaceae</taxon>
        <taxon>Auxenochlorella</taxon>
    </lineage>
</organism>
<reference evidence="8" key="3">
    <citation type="journal article" date="2018" name="Algal Res.">
        <title>Characterization of plant carbon substrate utilization by Auxenochlorella protothecoides.</title>
        <authorList>
            <person name="Vogler B.W."/>
            <person name="Starkenburg S.R."/>
            <person name="Sudasinghe N."/>
            <person name="Schambach J.Y."/>
            <person name="Rollin J.A."/>
            <person name="Pattathil S."/>
            <person name="Barry A.N."/>
        </authorList>
    </citation>
    <scope>NUCLEOTIDE SEQUENCE [LARGE SCALE GENOMIC DNA]</scope>
    <source>
        <strain evidence="8">UTEX 25</strain>
    </source>
</reference>
<evidence type="ECO:0000259" key="2">
    <source>
        <dbReference type="PROSITE" id="PS50076"/>
    </source>
</evidence>
<dbReference type="Proteomes" id="UP000279271">
    <property type="component" value="Unassembled WGS sequence"/>
</dbReference>
<dbReference type="EMBL" id="GDKF01000519">
    <property type="protein sequence ID" value="JAT78103.1"/>
    <property type="molecule type" value="Transcribed_RNA"/>
</dbReference>
<proteinExistence type="predicted"/>
<protein>
    <recommendedName>
        <fullName evidence="2">J domain-containing protein</fullName>
    </recommendedName>
</protein>
<dbReference type="PROSITE" id="PS50076">
    <property type="entry name" value="DNAJ_2"/>
    <property type="match status" value="1"/>
</dbReference>
<reference evidence="6" key="5">
    <citation type="submission" date="2018-11" db="EMBL/GenBank/DDBJ databases">
        <title>Characterization of plant carbon substrate utilization by Auxenochlorella protothecoides.</title>
        <authorList>
            <person name="Vogler B.W."/>
            <person name="Starkenburg S.R."/>
            <person name="Sudasinghe N."/>
            <person name="Schambach J.Y."/>
            <person name="Rollin J.A."/>
            <person name="Pattathil S."/>
            <person name="Barry A.N."/>
        </authorList>
    </citation>
    <scope>NUCLEOTIDE SEQUENCE [LARGE SCALE GENOMIC DNA]</scope>
    <source>
        <strain evidence="6">UTEX 25</strain>
    </source>
</reference>
<gene>
    <name evidence="6" type="ORF">APUTEX25_005790</name>
    <name evidence="5" type="ORF">F751_6343</name>
    <name evidence="4" type="ORF">g.9681</name>
    <name evidence="3" type="ORF">g.9683</name>
</gene>
<name>A0A087SS80_AUXPR</name>
<dbReference type="EMBL" id="QOKY01000159">
    <property type="protein sequence ID" value="RMZ55749.1"/>
    <property type="molecule type" value="Genomic_DNA"/>
</dbReference>
<dbReference type="Pfam" id="PF00226">
    <property type="entry name" value="DnaJ"/>
    <property type="match status" value="1"/>
</dbReference>
<feature type="domain" description="J" evidence="2">
    <location>
        <begin position="9"/>
        <end position="69"/>
    </location>
</feature>
<dbReference type="InterPro" id="IPR036869">
    <property type="entry name" value="J_dom_sf"/>
</dbReference>
<evidence type="ECO:0000313" key="6">
    <source>
        <dbReference type="EMBL" id="RMZ55749.1"/>
    </source>
</evidence>
<reference evidence="3" key="2">
    <citation type="submission" date="2015-08" db="EMBL/GenBank/DDBJ databases">
        <authorList>
            <person name="Babu N.S."/>
            <person name="Beckwith C.J."/>
            <person name="Beseler K.G."/>
            <person name="Brison A."/>
            <person name="Carone J.V."/>
            <person name="Caskin T.P."/>
            <person name="Diamond M."/>
            <person name="Durham M.E."/>
            <person name="Foxe J.M."/>
            <person name="Go M."/>
            <person name="Henderson B.A."/>
            <person name="Jones I.B."/>
            <person name="McGettigan J.A."/>
            <person name="Micheletti S.J."/>
            <person name="Nasrallah M.E."/>
            <person name="Ortiz D."/>
            <person name="Piller C.R."/>
            <person name="Privatt S.R."/>
            <person name="Schneider S.L."/>
            <person name="Sharp S."/>
            <person name="Smith T.C."/>
            <person name="Stanton J.D."/>
            <person name="Ullery H.E."/>
            <person name="Wilson R.J."/>
            <person name="Serrano M.G."/>
            <person name="Buck G."/>
            <person name="Lee V."/>
            <person name="Wang Y."/>
            <person name="Carvalho R."/>
            <person name="Voegtly L."/>
            <person name="Shi R."/>
            <person name="Duckworth R."/>
            <person name="Johnson A."/>
            <person name="Loviza R."/>
            <person name="Walstead R."/>
            <person name="Shah Z."/>
            <person name="Kiflezghi M."/>
            <person name="Wade K."/>
            <person name="Ball S.L."/>
            <person name="Bradley K.W."/>
            <person name="Asai D.J."/>
            <person name="Bowman C.A."/>
            <person name="Russell D.A."/>
            <person name="Pope W.H."/>
            <person name="Jacobs-Sera D."/>
            <person name="Hendrix R.W."/>
            <person name="Hatfull G.F."/>
        </authorList>
    </citation>
    <scope>NUCLEOTIDE SEQUENCE</scope>
</reference>
<evidence type="ECO:0000313" key="4">
    <source>
        <dbReference type="EMBL" id="JAT78103.1"/>
    </source>
</evidence>
<dbReference type="EMBL" id="GDKF01003463">
    <property type="protein sequence ID" value="JAT75159.1"/>
    <property type="molecule type" value="Transcribed_RNA"/>
</dbReference>
<evidence type="ECO:0000313" key="3">
    <source>
        <dbReference type="EMBL" id="JAT75159.1"/>
    </source>
</evidence>
<dbReference type="KEGG" id="apro:F751_6343"/>
<dbReference type="CDD" id="cd06257">
    <property type="entry name" value="DnaJ"/>
    <property type="match status" value="1"/>
</dbReference>
<dbReference type="SUPFAM" id="SSF46565">
    <property type="entry name" value="Chaperone J-domain"/>
    <property type="match status" value="1"/>
</dbReference>
<feature type="region of interest" description="Disordered" evidence="1">
    <location>
        <begin position="150"/>
        <end position="180"/>
    </location>
</feature>
<accession>A0A087SS80</accession>
<dbReference type="RefSeq" id="XP_011401620.1">
    <property type="nucleotide sequence ID" value="XM_011403318.1"/>
</dbReference>
<dbReference type="EMBL" id="KL662175">
    <property type="protein sequence ID" value="KFM28584.1"/>
    <property type="molecule type" value="Genomic_DNA"/>
</dbReference>
<keyword evidence="7" id="KW-1185">Reference proteome</keyword>
<evidence type="ECO:0000256" key="1">
    <source>
        <dbReference type="SAM" id="MobiDB-lite"/>
    </source>
</evidence>
<reference evidence="5 7" key="1">
    <citation type="journal article" date="2014" name="BMC Genomics">
        <title>Oil accumulation mechanisms of the oleaginous microalga Chlorella protothecoides revealed through its genome, transcriptomes, and proteomes.</title>
        <authorList>
            <person name="Gao C."/>
            <person name="Wang Y."/>
            <person name="Shen Y."/>
            <person name="Yan D."/>
            <person name="He X."/>
            <person name="Dai J."/>
            <person name="Wu Q."/>
        </authorList>
    </citation>
    <scope>NUCLEOTIDE SEQUENCE [LARGE SCALE GENOMIC DNA]</scope>
    <source>
        <strain evidence="5 7">0710</strain>
    </source>
</reference>
<dbReference type="Gene3D" id="1.10.287.110">
    <property type="entry name" value="DnaJ domain"/>
    <property type="match status" value="1"/>
</dbReference>